<proteinExistence type="inferred from homology"/>
<evidence type="ECO:0000256" key="4">
    <source>
        <dbReference type="ARBA" id="ARBA00034725"/>
    </source>
</evidence>
<gene>
    <name evidence="8" type="ORF">ASIM_LOCUS5253</name>
</gene>
<keyword evidence="9" id="KW-1185">Reference proteome</keyword>
<evidence type="ECO:0000313" key="9">
    <source>
        <dbReference type="Proteomes" id="UP000267096"/>
    </source>
</evidence>
<dbReference type="AlphaFoldDB" id="A0A0M3JCX0"/>
<accession>A0A0M3JCX0</accession>
<dbReference type="PANTHER" id="PTHR28631:SF1">
    <property type="entry name" value="ACTIN MATURATION PROTEASE"/>
    <property type="match status" value="1"/>
</dbReference>
<organism evidence="10">
    <name type="scientific">Anisakis simplex</name>
    <name type="common">Herring worm</name>
    <dbReference type="NCBI Taxonomy" id="6269"/>
    <lineage>
        <taxon>Eukaryota</taxon>
        <taxon>Metazoa</taxon>
        <taxon>Ecdysozoa</taxon>
        <taxon>Nematoda</taxon>
        <taxon>Chromadorea</taxon>
        <taxon>Rhabditida</taxon>
        <taxon>Spirurina</taxon>
        <taxon>Ascaridomorpha</taxon>
        <taxon>Ascaridoidea</taxon>
        <taxon>Anisakidae</taxon>
        <taxon>Anisakis</taxon>
        <taxon>Anisakis simplex complex</taxon>
    </lineage>
</organism>
<dbReference type="OrthoDB" id="198816at2759"/>
<name>A0A0M3JCX0_ANISI</name>
<dbReference type="Proteomes" id="UP000267096">
    <property type="component" value="Unassembled WGS sequence"/>
</dbReference>
<evidence type="ECO:0000313" key="8">
    <source>
        <dbReference type="EMBL" id="VDK25220.1"/>
    </source>
</evidence>
<evidence type="ECO:0000256" key="3">
    <source>
        <dbReference type="ARBA" id="ARBA00022801"/>
    </source>
</evidence>
<evidence type="ECO:0000256" key="5">
    <source>
        <dbReference type="ARBA" id="ARBA00034848"/>
    </source>
</evidence>
<protein>
    <recommendedName>
        <fullName evidence="5">Actin maturation protease</fullName>
    </recommendedName>
    <alternativeName>
        <fullName evidence="6">Actin aminopeptidase ACTMAP</fullName>
    </alternativeName>
</protein>
<comment type="catalytic activity">
    <reaction evidence="7">
        <text>N-terminal N(alpha)-acetyl-L-cysteinyl-L-aspartyl-[protein] + H2O = N-terminal L-aspartyl-[protein] + N-acetyl-L-cysteine</text>
        <dbReference type="Rhea" id="RHEA:74579"/>
        <dbReference type="Rhea" id="RHEA-COMP:12669"/>
        <dbReference type="Rhea" id="RHEA-COMP:18395"/>
        <dbReference type="ChEBI" id="CHEBI:15377"/>
        <dbReference type="ChEBI" id="CHEBI:64720"/>
        <dbReference type="ChEBI" id="CHEBI:78236"/>
        <dbReference type="ChEBI" id="CHEBI:193599"/>
    </reaction>
    <physiologicalReaction direction="left-to-right" evidence="7">
        <dbReference type="Rhea" id="RHEA:74580"/>
    </physiologicalReaction>
</comment>
<evidence type="ECO:0000256" key="6">
    <source>
        <dbReference type="ARBA" id="ARBA00034908"/>
    </source>
</evidence>
<dbReference type="PANTHER" id="PTHR28631">
    <property type="entry name" value="UPF0692 PROTEIN C19ORF54"/>
    <property type="match status" value="1"/>
</dbReference>
<dbReference type="EMBL" id="UYRR01010076">
    <property type="protein sequence ID" value="VDK25220.1"/>
    <property type="molecule type" value="Genomic_DNA"/>
</dbReference>
<reference evidence="8 9" key="2">
    <citation type="submission" date="2018-11" db="EMBL/GenBank/DDBJ databases">
        <authorList>
            <consortium name="Pathogen Informatics"/>
        </authorList>
    </citation>
    <scope>NUCLEOTIDE SEQUENCE [LARGE SCALE GENOMIC DNA]</scope>
</reference>
<evidence type="ECO:0000256" key="7">
    <source>
        <dbReference type="ARBA" id="ARBA00049041"/>
    </source>
</evidence>
<keyword evidence="2" id="KW-0645">Protease</keyword>
<evidence type="ECO:0000256" key="1">
    <source>
        <dbReference type="ARBA" id="ARBA00022438"/>
    </source>
</evidence>
<evidence type="ECO:0000313" key="10">
    <source>
        <dbReference type="WBParaSite" id="ASIM_0000545301-mRNA-1"/>
    </source>
</evidence>
<sequence>MSGTELEWRNANASQAHYEHMQVFCLRGESGHLGIWRYANLVESNANLNEFAKRRLLDGESYILPSEGVRALKQKCFICAT</sequence>
<keyword evidence="1" id="KW-0031">Aminopeptidase</keyword>
<dbReference type="GO" id="GO:0004177">
    <property type="term" value="F:aminopeptidase activity"/>
    <property type="evidence" value="ECO:0007669"/>
    <property type="project" value="UniProtKB-KW"/>
</dbReference>
<reference evidence="10" key="1">
    <citation type="submission" date="2017-02" db="UniProtKB">
        <authorList>
            <consortium name="WormBaseParasite"/>
        </authorList>
    </citation>
    <scope>IDENTIFICATION</scope>
</reference>
<keyword evidence="3" id="KW-0378">Hydrolase</keyword>
<dbReference type="InterPro" id="IPR040043">
    <property type="entry name" value="ACTMAP"/>
</dbReference>
<evidence type="ECO:0000256" key="2">
    <source>
        <dbReference type="ARBA" id="ARBA00022670"/>
    </source>
</evidence>
<comment type="similarity">
    <text evidence="4">Belongs to the ACTMAP family.</text>
</comment>
<dbReference type="WBParaSite" id="ASIM_0000545301-mRNA-1">
    <property type="protein sequence ID" value="ASIM_0000545301-mRNA-1"/>
    <property type="gene ID" value="ASIM_0000545301"/>
</dbReference>
<dbReference type="GO" id="GO:0006508">
    <property type="term" value="P:proteolysis"/>
    <property type="evidence" value="ECO:0007669"/>
    <property type="project" value="UniProtKB-KW"/>
</dbReference>